<feature type="transmembrane region" description="Helical" evidence="1">
    <location>
        <begin position="115"/>
        <end position="140"/>
    </location>
</feature>
<evidence type="ECO:0000313" key="3">
    <source>
        <dbReference type="Proteomes" id="UP000310506"/>
    </source>
</evidence>
<protein>
    <submittedName>
        <fullName evidence="2">DUF2975 domain-containing protein</fullName>
    </submittedName>
</protein>
<dbReference type="Pfam" id="PF11188">
    <property type="entry name" value="DUF2975"/>
    <property type="match status" value="1"/>
</dbReference>
<dbReference type="Proteomes" id="UP000310506">
    <property type="component" value="Unassembled WGS sequence"/>
</dbReference>
<organism evidence="2 3">
    <name type="scientific">Vagococcus silagei</name>
    <dbReference type="NCBI Taxonomy" id="2508885"/>
    <lineage>
        <taxon>Bacteria</taxon>
        <taxon>Bacillati</taxon>
        <taxon>Bacillota</taxon>
        <taxon>Bacilli</taxon>
        <taxon>Lactobacillales</taxon>
        <taxon>Enterococcaceae</taxon>
        <taxon>Vagococcus</taxon>
    </lineage>
</organism>
<evidence type="ECO:0000313" key="2">
    <source>
        <dbReference type="EMBL" id="THB61855.1"/>
    </source>
</evidence>
<comment type="caution">
    <text evidence="2">The sequence shown here is derived from an EMBL/GenBank/DDBJ whole genome shotgun (WGS) entry which is preliminary data.</text>
</comment>
<keyword evidence="3" id="KW-1185">Reference proteome</keyword>
<gene>
    <name evidence="2" type="ORF">ESZ54_02860</name>
</gene>
<dbReference type="RefSeq" id="WP_136136174.1">
    <property type="nucleotide sequence ID" value="NZ_SDGV01000006.1"/>
</dbReference>
<proteinExistence type="predicted"/>
<feature type="transmembrane region" description="Helical" evidence="1">
    <location>
        <begin position="12"/>
        <end position="32"/>
    </location>
</feature>
<keyword evidence="1" id="KW-0812">Transmembrane</keyword>
<feature type="transmembrane region" description="Helical" evidence="1">
    <location>
        <begin position="44"/>
        <end position="66"/>
    </location>
</feature>
<keyword evidence="1" id="KW-1133">Transmembrane helix</keyword>
<reference evidence="2 3" key="1">
    <citation type="submission" date="2019-01" db="EMBL/GenBank/DDBJ databases">
        <title>Vagococcus silagei sp. nov. isolated from brewer's grain.</title>
        <authorList>
            <person name="Guu J.-R."/>
        </authorList>
    </citation>
    <scope>NUCLEOTIDE SEQUENCE [LARGE SCALE GENOMIC DNA]</scope>
    <source>
        <strain evidence="2 3">2B-2</strain>
    </source>
</reference>
<feature type="transmembrane region" description="Helical" evidence="1">
    <location>
        <begin position="86"/>
        <end position="109"/>
    </location>
</feature>
<sequence length="154" mass="17730">MSIKKINKLFRIVIICIGIISITFLFFVAPLASHSIHLNTHQLIIQIFFWVSAIPVFGILFSLWKISTELKKEHYFSEIIQKKLTYITRAGIAECVIYSIAILFGLFFIKNNPSYFVFTGLFFLIGIIIAIFATLLLHIIKHADELKNEHDLTI</sequence>
<name>A0A4S3B9P8_9ENTE</name>
<dbReference type="InterPro" id="IPR021354">
    <property type="entry name" value="DUF2975"/>
</dbReference>
<keyword evidence="1" id="KW-0472">Membrane</keyword>
<accession>A0A4S3B9P8</accession>
<dbReference type="AlphaFoldDB" id="A0A4S3B9P8"/>
<dbReference type="EMBL" id="SDGV01000006">
    <property type="protein sequence ID" value="THB61855.1"/>
    <property type="molecule type" value="Genomic_DNA"/>
</dbReference>
<evidence type="ECO:0000256" key="1">
    <source>
        <dbReference type="SAM" id="Phobius"/>
    </source>
</evidence>
<dbReference type="OrthoDB" id="2200031at2"/>